<protein>
    <submittedName>
        <fullName evidence="3">Predicted transcriptional regulator containing an HTH domain and an uncharacterized domain shared with the mammalian protein Schlafen</fullName>
    </submittedName>
</protein>
<dbReference type="SUPFAM" id="SSF47413">
    <property type="entry name" value="lambda repressor-like DNA-binding domains"/>
    <property type="match status" value="1"/>
</dbReference>
<dbReference type="Gene3D" id="3.40.50.300">
    <property type="entry name" value="P-loop containing nucleotide triphosphate hydrolases"/>
    <property type="match status" value="1"/>
</dbReference>
<dbReference type="Pfam" id="PF13560">
    <property type="entry name" value="HTH_31"/>
    <property type="match status" value="1"/>
</dbReference>
<dbReference type="CDD" id="cd00093">
    <property type="entry name" value="HTH_XRE"/>
    <property type="match status" value="1"/>
</dbReference>
<dbReference type="Gene3D" id="1.10.8.430">
    <property type="entry name" value="Helical domain of apoptotic protease-activating factors"/>
    <property type="match status" value="1"/>
</dbReference>
<dbReference type="InterPro" id="IPR002182">
    <property type="entry name" value="NB-ARC"/>
</dbReference>
<proteinExistence type="predicted"/>
<gene>
    <name evidence="3" type="ORF">SAMN05660733_07755</name>
</gene>
<evidence type="ECO:0000256" key="1">
    <source>
        <dbReference type="SAM" id="MobiDB-lite"/>
    </source>
</evidence>
<dbReference type="eggNOG" id="COG3903">
    <property type="taxonomic scope" value="Bacteria"/>
</dbReference>
<dbReference type="GO" id="GO:0043531">
    <property type="term" value="F:ADP binding"/>
    <property type="evidence" value="ECO:0007669"/>
    <property type="project" value="InterPro"/>
</dbReference>
<dbReference type="SUPFAM" id="SSF52540">
    <property type="entry name" value="P-loop containing nucleoside triphosphate hydrolases"/>
    <property type="match status" value="1"/>
</dbReference>
<name>A0A1W2FSJ0_9PSEU</name>
<accession>A0A1W2FSJ0</accession>
<sequence length="1577" mass="170125">MPGRVVYIVCAEGEEQLAEQLAEPLRLAGYEVAHDGTVSVGESLIGTAAAAVASGAPIVLCATRKSAGSTWSHQIVNAGRSNGTSRVFVALMEQQAYVDHLALDAKAARFYDDPLRGMNDLVAALTKNFPAEIALPAADPSPAPKERQYLDHYTEAQVDHATLQRFRATMREEVVQRHPPALTPREFLERGELLLEGKLTRTGALLFGERPASACSTAMVKCVRYYGSTRAEQRESETFDGPVPDQIVAARDFVARRVRRGERPSTEGAQAVPVYDYPMIAVREIIANALVHRDYSVGHSCVHVRLFSDRLEISSPGSWLDREMPAGVPLDLAALTGHSIKRNYRLAHVLSWVRLVEGEGSGIPTVLRECEGTSAPMPTVMQDQGFITVTLQPLPPDQLEIGAVIGWNNLPAPKQLPMTARHFVGRQRELDELRAGFTAHPRAEAPAVVVITGMPGVGKTALAMRFAHEIADKFPDGQLYASLHSDIGPTEVLAGFLTSLGISADRIPAGLTARAALYRSMLAGRRFLVVIDDVRHASQLDPLLPGTSDCAAVITSRSHLGEAVARWGASSLTLGELSITEAIALFAESAGGDRAEREPEAAHRVAETCGRLPLALTMAGSSARRRPALSLAAIAEMLDKSLSEPPMVKVRETFEWSYAALTEQTQLVFRALGVHPGPDVGITALAAIAQVRVRAARAAVEELCEMSLLSEHQPGRFRVHDLVRQYARDLTSDDEDDEQVRTLTLRMIGYYLDACSSASAEWYAEEDAVLLAVIREAAQAEADEQLGRLVTAVTPFYIAQQRWDDMLSIHAEAGNAAARLSDHPDLARSLLFLSVAHCRRFEHSAMLQDLTSARRFAQRAYTLYGHAADPHGQCNALELSAVAMLGLARYEDALTCYRQGLEIAERIGDRVAEATMLTGHGDALAAAEDPHLGSAAWDGALKRVIGHLCSADADHQRGSGENSRRAAEPVPGPGPGPDTTFIHATEGSRTSDEAPNSLDQVADSTLGATAAQAARRNASPDLISSIWQHPRNLQSGTWSSGAGAADASNKIDDRDDPRLITDSFQNAEVAAAASATTRENDVISALATAAGGEAHRDAQQAEQEAAAVRERARQIRAQSERDAAVLRDLAREKAGAHANPATRDLGRAGEQARTDGLSPTFAQEVRRLRTERGLSLTRLAEQVRYSKGYLSKIENGQVRPTAEMAKVFENAFRTQGRLMALADTSARPIPSDDTALLTYDAMLDHHRTLGRRSSPETVLTGLRSQVEILSTMARSSDNPGLSRGLWMLAARYAEYAGWMEQERGDDAAAAELTTRAVLYAAMGGDHELEAYALVRAAELALYRGDARATVAFARRASKARSTVVQAVAAQREAQGYALAGAAAACETALDRAAELQQTVAKSLYGTTSLVDQVAITRAWSFHDLGRHAEAATILDTQVPLIARTDLRARTRFGLRRALAHAAAGDVDHACELVIDLLDDIRQVQSATIHIDLTAFSRLLSRLQPAAGREIAHEINEILFGTTPEPSSAEVRGPAVPSPIDPMIAVPSDLPANLTGWSIDFETTGNAWVRQIPLLSIG</sequence>
<dbReference type="Gene3D" id="1.10.260.40">
    <property type="entry name" value="lambda repressor-like DNA-binding domains"/>
    <property type="match status" value="1"/>
</dbReference>
<feature type="region of interest" description="Disordered" evidence="1">
    <location>
        <begin position="1035"/>
        <end position="1057"/>
    </location>
</feature>
<feature type="compositionally biased region" description="Basic and acidic residues" evidence="1">
    <location>
        <begin position="953"/>
        <end position="967"/>
    </location>
</feature>
<dbReference type="Gene3D" id="3.30.565.60">
    <property type="match status" value="1"/>
</dbReference>
<dbReference type="InterPro" id="IPR001387">
    <property type="entry name" value="Cro/C1-type_HTH"/>
</dbReference>
<dbReference type="eggNOG" id="COG1813">
    <property type="taxonomic scope" value="Bacteria"/>
</dbReference>
<dbReference type="Gene3D" id="1.25.40.10">
    <property type="entry name" value="Tetratricopeptide repeat domain"/>
    <property type="match status" value="1"/>
</dbReference>
<evidence type="ECO:0000313" key="4">
    <source>
        <dbReference type="Proteomes" id="UP000192840"/>
    </source>
</evidence>
<dbReference type="InterPro" id="IPR027417">
    <property type="entry name" value="P-loop_NTPase"/>
</dbReference>
<dbReference type="InterPro" id="IPR042197">
    <property type="entry name" value="Apaf_helical"/>
</dbReference>
<dbReference type="OrthoDB" id="9805115at2"/>
<evidence type="ECO:0000313" key="3">
    <source>
        <dbReference type="EMBL" id="SMD24596.1"/>
    </source>
</evidence>
<keyword evidence="4" id="KW-1185">Reference proteome</keyword>
<dbReference type="InterPro" id="IPR038475">
    <property type="entry name" value="RecG_C_sf"/>
</dbReference>
<dbReference type="Pfam" id="PF00931">
    <property type="entry name" value="NB-ARC"/>
    <property type="match status" value="1"/>
</dbReference>
<dbReference type="InterPro" id="IPR011990">
    <property type="entry name" value="TPR-like_helical_dom_sf"/>
</dbReference>
<dbReference type="PRINTS" id="PR00364">
    <property type="entry name" value="DISEASERSIST"/>
</dbReference>
<reference evidence="4" key="1">
    <citation type="submission" date="2017-04" db="EMBL/GenBank/DDBJ databases">
        <authorList>
            <person name="Varghese N."/>
            <person name="Submissions S."/>
        </authorList>
    </citation>
    <scope>NUCLEOTIDE SEQUENCE [LARGE SCALE GENOMIC DNA]</scope>
    <source>
        <strain evidence="4">DSM 44073</strain>
    </source>
</reference>
<dbReference type="RefSeq" id="WP_030480762.1">
    <property type="nucleotide sequence ID" value="NZ_FWYC01000022.1"/>
</dbReference>
<feature type="region of interest" description="Disordered" evidence="1">
    <location>
        <begin position="953"/>
        <end position="998"/>
    </location>
</feature>
<dbReference type="STRING" id="40571.SAMN05660733_07755"/>
<dbReference type="PANTHER" id="PTHR30595">
    <property type="entry name" value="GLPR-RELATED TRANSCRIPTIONAL REPRESSOR"/>
    <property type="match status" value="1"/>
</dbReference>
<dbReference type="SMART" id="SM00530">
    <property type="entry name" value="HTH_XRE"/>
    <property type="match status" value="1"/>
</dbReference>
<dbReference type="eggNOG" id="COG2865">
    <property type="taxonomic scope" value="Bacteria"/>
</dbReference>
<dbReference type="EMBL" id="FWYC01000022">
    <property type="protein sequence ID" value="SMD24596.1"/>
    <property type="molecule type" value="Genomic_DNA"/>
</dbReference>
<dbReference type="SUPFAM" id="SSF48452">
    <property type="entry name" value="TPR-like"/>
    <property type="match status" value="1"/>
</dbReference>
<dbReference type="Pfam" id="PF13749">
    <property type="entry name" value="HATPase_c_4"/>
    <property type="match status" value="1"/>
</dbReference>
<dbReference type="InterPro" id="IPR010982">
    <property type="entry name" value="Lambda_DNA-bd_dom_sf"/>
</dbReference>
<feature type="compositionally biased region" description="Basic and acidic residues" evidence="1">
    <location>
        <begin position="1144"/>
        <end position="1153"/>
    </location>
</feature>
<dbReference type="Proteomes" id="UP000192840">
    <property type="component" value="Unassembled WGS sequence"/>
</dbReference>
<feature type="region of interest" description="Disordered" evidence="1">
    <location>
        <begin position="1131"/>
        <end position="1160"/>
    </location>
</feature>
<feature type="domain" description="HTH cro/C1-type" evidence="2">
    <location>
        <begin position="1165"/>
        <end position="1218"/>
    </location>
</feature>
<dbReference type="PANTHER" id="PTHR30595:SF6">
    <property type="entry name" value="SCHLAFEN ALBA-2 DOMAIN-CONTAINING PROTEIN"/>
    <property type="match status" value="1"/>
</dbReference>
<dbReference type="PROSITE" id="PS50943">
    <property type="entry name" value="HTH_CROC1"/>
    <property type="match status" value="1"/>
</dbReference>
<evidence type="ECO:0000259" key="2">
    <source>
        <dbReference type="PROSITE" id="PS50943"/>
    </source>
</evidence>
<dbReference type="GO" id="GO:0003677">
    <property type="term" value="F:DNA binding"/>
    <property type="evidence" value="ECO:0007669"/>
    <property type="project" value="InterPro"/>
</dbReference>
<organism evidence="3 4">
    <name type="scientific">Lentzea albidocapillata</name>
    <dbReference type="NCBI Taxonomy" id="40571"/>
    <lineage>
        <taxon>Bacteria</taxon>
        <taxon>Bacillati</taxon>
        <taxon>Actinomycetota</taxon>
        <taxon>Actinomycetes</taxon>
        <taxon>Pseudonocardiales</taxon>
        <taxon>Pseudonocardiaceae</taxon>
        <taxon>Lentzea</taxon>
    </lineage>
</organism>